<sequence length="63" mass="7571">LSLLFGVTIRIMSAWVMDPTNTNDWLCKLRAFIVFTFRTLTIWIIMLATYDRWLLSTPDLYRR</sequence>
<dbReference type="AlphaFoldDB" id="A0A820JQF1"/>
<keyword evidence="1" id="KW-0812">Transmembrane</keyword>
<dbReference type="Gene3D" id="1.20.1070.10">
    <property type="entry name" value="Rhodopsin 7-helix transmembrane proteins"/>
    <property type="match status" value="1"/>
</dbReference>
<comment type="caution">
    <text evidence="2">The sequence shown here is derived from an EMBL/GenBank/DDBJ whole genome shotgun (WGS) entry which is preliminary data.</text>
</comment>
<gene>
    <name evidence="2" type="ORF">KXQ929_LOCUS46995</name>
</gene>
<evidence type="ECO:0000313" key="2">
    <source>
        <dbReference type="EMBL" id="CAF4327762.1"/>
    </source>
</evidence>
<name>A0A820JQF1_9BILA</name>
<proteinExistence type="predicted"/>
<evidence type="ECO:0000313" key="3">
    <source>
        <dbReference type="Proteomes" id="UP000663868"/>
    </source>
</evidence>
<dbReference type="EMBL" id="CAJOBB010016372">
    <property type="protein sequence ID" value="CAF4327762.1"/>
    <property type="molecule type" value="Genomic_DNA"/>
</dbReference>
<accession>A0A820JQF1</accession>
<feature type="transmembrane region" description="Helical" evidence="1">
    <location>
        <begin position="29"/>
        <end position="50"/>
    </location>
</feature>
<dbReference type="Proteomes" id="UP000663868">
    <property type="component" value="Unassembled WGS sequence"/>
</dbReference>
<organism evidence="2 3">
    <name type="scientific">Adineta steineri</name>
    <dbReference type="NCBI Taxonomy" id="433720"/>
    <lineage>
        <taxon>Eukaryota</taxon>
        <taxon>Metazoa</taxon>
        <taxon>Spiralia</taxon>
        <taxon>Gnathifera</taxon>
        <taxon>Rotifera</taxon>
        <taxon>Eurotatoria</taxon>
        <taxon>Bdelloidea</taxon>
        <taxon>Adinetida</taxon>
        <taxon>Adinetidae</taxon>
        <taxon>Adineta</taxon>
    </lineage>
</organism>
<protein>
    <submittedName>
        <fullName evidence="2">Uncharacterized protein</fullName>
    </submittedName>
</protein>
<keyword evidence="1" id="KW-0472">Membrane</keyword>
<reference evidence="2" key="1">
    <citation type="submission" date="2021-02" db="EMBL/GenBank/DDBJ databases">
        <authorList>
            <person name="Nowell W R."/>
        </authorList>
    </citation>
    <scope>NUCLEOTIDE SEQUENCE</scope>
</reference>
<keyword evidence="1" id="KW-1133">Transmembrane helix</keyword>
<feature type="non-terminal residue" evidence="2">
    <location>
        <position position="1"/>
    </location>
</feature>
<evidence type="ECO:0000256" key="1">
    <source>
        <dbReference type="SAM" id="Phobius"/>
    </source>
</evidence>